<accession>A0ABV9F5A7</accession>
<evidence type="ECO:0000313" key="4">
    <source>
        <dbReference type="Proteomes" id="UP001596028"/>
    </source>
</evidence>
<reference evidence="4" key="1">
    <citation type="journal article" date="2019" name="Int. J. Syst. Evol. Microbiol.">
        <title>The Global Catalogue of Microorganisms (GCM) 10K type strain sequencing project: providing services to taxonomists for standard genome sequencing and annotation.</title>
        <authorList>
            <consortium name="The Broad Institute Genomics Platform"/>
            <consortium name="The Broad Institute Genome Sequencing Center for Infectious Disease"/>
            <person name="Wu L."/>
            <person name="Ma J."/>
        </authorList>
    </citation>
    <scope>NUCLEOTIDE SEQUENCE [LARGE SCALE GENOMIC DNA]</scope>
    <source>
        <strain evidence="4">CCUG 49571</strain>
    </source>
</reference>
<evidence type="ECO:0000313" key="3">
    <source>
        <dbReference type="EMBL" id="MFC4597093.1"/>
    </source>
</evidence>
<protein>
    <submittedName>
        <fullName evidence="3">Sporulation protein YunB</fullName>
    </submittedName>
</protein>
<dbReference type="Proteomes" id="UP001596028">
    <property type="component" value="Unassembled WGS sequence"/>
</dbReference>
<evidence type="ECO:0000256" key="2">
    <source>
        <dbReference type="SAM" id="Phobius"/>
    </source>
</evidence>
<keyword evidence="2" id="KW-1133">Transmembrane helix</keyword>
<gene>
    <name evidence="3" type="primary">yunB</name>
    <name evidence="3" type="ORF">ACFO3S_02480</name>
</gene>
<proteinExistence type="predicted"/>
<dbReference type="InterPro" id="IPR014197">
    <property type="entry name" value="Sporulation_prot_YunB"/>
</dbReference>
<dbReference type="EMBL" id="JBHSEP010000001">
    <property type="protein sequence ID" value="MFC4597093.1"/>
    <property type="molecule type" value="Genomic_DNA"/>
</dbReference>
<keyword evidence="2" id="KW-0812">Transmembrane</keyword>
<evidence type="ECO:0000256" key="1">
    <source>
        <dbReference type="SAM" id="MobiDB-lite"/>
    </source>
</evidence>
<comment type="caution">
    <text evidence="3">The sequence shown here is derived from an EMBL/GenBank/DDBJ whole genome shotgun (WGS) entry which is preliminary data.</text>
</comment>
<keyword evidence="4" id="KW-1185">Reference proteome</keyword>
<name>A0ABV9F5A7_9BACL</name>
<dbReference type="Pfam" id="PF09560">
    <property type="entry name" value="Spore_YunB"/>
    <property type="match status" value="1"/>
</dbReference>
<dbReference type="NCBIfam" id="TIGR02832">
    <property type="entry name" value="spo_yunB"/>
    <property type="match status" value="1"/>
</dbReference>
<sequence>MRKKWGRGFQWSGFGNGSPFKPLPRRWGRKALSPRIGAPPSRPVPRKWGTTRRFSVGTGGAGPSYTPVKRWTPKRQRPRMRRSHIWIIALLLVVLAAIQAMMFLDRELRGPLMFLAKVKVNQLATDAINSAIKAEFARAAESDKMIMWRTNGDGKITGFELDYKQQMAITSKTIEVVEQSLRAHEDVPERIPIGHALNSPLISSIGPSVAVKFHPASVIKAEVGLQQTEAGINMLLVEVYVHIRTEVAVVIPFDREPEIVETKIPLSYALVVGDVPSYYYDGSGNPVGSGAAQAPALALPLPDAAGAAPSPQAGTGAGH</sequence>
<dbReference type="RefSeq" id="WP_378091861.1">
    <property type="nucleotide sequence ID" value="NZ_JBHSEP010000001.1"/>
</dbReference>
<organism evidence="3 4">
    <name type="scientific">Cohnella hongkongensis</name>
    <dbReference type="NCBI Taxonomy" id="178337"/>
    <lineage>
        <taxon>Bacteria</taxon>
        <taxon>Bacillati</taxon>
        <taxon>Bacillota</taxon>
        <taxon>Bacilli</taxon>
        <taxon>Bacillales</taxon>
        <taxon>Paenibacillaceae</taxon>
        <taxon>Cohnella</taxon>
    </lineage>
</organism>
<feature type="transmembrane region" description="Helical" evidence="2">
    <location>
        <begin position="84"/>
        <end position="104"/>
    </location>
</feature>
<feature type="region of interest" description="Disordered" evidence="1">
    <location>
        <begin position="31"/>
        <end position="74"/>
    </location>
</feature>
<keyword evidence="2" id="KW-0472">Membrane</keyword>